<evidence type="ECO:0000313" key="3">
    <source>
        <dbReference type="Proteomes" id="UP000248917"/>
    </source>
</evidence>
<gene>
    <name evidence="2" type="ORF">CLV31_104119</name>
</gene>
<organism evidence="2 3">
    <name type="scientific">Algoriphagus aquaeductus</name>
    <dbReference type="NCBI Taxonomy" id="475299"/>
    <lineage>
        <taxon>Bacteria</taxon>
        <taxon>Pseudomonadati</taxon>
        <taxon>Bacteroidota</taxon>
        <taxon>Cytophagia</taxon>
        <taxon>Cytophagales</taxon>
        <taxon>Cyclobacteriaceae</taxon>
        <taxon>Algoriphagus</taxon>
    </lineage>
</organism>
<dbReference type="AlphaFoldDB" id="A0A326RU76"/>
<name>A0A326RU76_9BACT</name>
<reference evidence="2 3" key="1">
    <citation type="submission" date="2018-06" db="EMBL/GenBank/DDBJ databases">
        <title>Genomic Encyclopedia of Archaeal and Bacterial Type Strains, Phase II (KMG-II): from individual species to whole genera.</title>
        <authorList>
            <person name="Goeker M."/>
        </authorList>
    </citation>
    <scope>NUCLEOTIDE SEQUENCE [LARGE SCALE GENOMIC DNA]</scope>
    <source>
        <strain evidence="2 3">T4</strain>
    </source>
</reference>
<keyword evidence="3" id="KW-1185">Reference proteome</keyword>
<dbReference type="Proteomes" id="UP000248917">
    <property type="component" value="Unassembled WGS sequence"/>
</dbReference>
<feature type="transmembrane region" description="Helical" evidence="1">
    <location>
        <begin position="6"/>
        <end position="26"/>
    </location>
</feature>
<evidence type="ECO:0000256" key="1">
    <source>
        <dbReference type="SAM" id="Phobius"/>
    </source>
</evidence>
<protein>
    <submittedName>
        <fullName evidence="2">Uncharacterized protein</fullName>
    </submittedName>
</protein>
<dbReference type="EMBL" id="QKTX01000004">
    <property type="protein sequence ID" value="PZV84470.1"/>
    <property type="molecule type" value="Genomic_DNA"/>
</dbReference>
<comment type="caution">
    <text evidence="2">The sequence shown here is derived from an EMBL/GenBank/DDBJ whole genome shotgun (WGS) entry which is preliminary data.</text>
</comment>
<accession>A0A326RU76</accession>
<keyword evidence="1" id="KW-1133">Transmembrane helix</keyword>
<keyword evidence="1" id="KW-0812">Transmembrane</keyword>
<keyword evidence="1" id="KW-0472">Membrane</keyword>
<sequence length="47" mass="5513">MNVFCALTYLLFDVFLLLIGNIGVVSHGGYEVKWRRYSVLGRFRIKF</sequence>
<evidence type="ECO:0000313" key="2">
    <source>
        <dbReference type="EMBL" id="PZV84470.1"/>
    </source>
</evidence>
<proteinExistence type="predicted"/>